<protein>
    <recommendedName>
        <fullName evidence="7">ABC3 transporter permease C-terminal domain-containing protein</fullName>
    </recommendedName>
</protein>
<evidence type="ECO:0000256" key="4">
    <source>
        <dbReference type="ARBA" id="ARBA00022989"/>
    </source>
</evidence>
<feature type="domain" description="ABC3 transporter permease C-terminal" evidence="7">
    <location>
        <begin position="194"/>
        <end position="302"/>
    </location>
</feature>
<evidence type="ECO:0000259" key="7">
    <source>
        <dbReference type="Pfam" id="PF02687"/>
    </source>
</evidence>
<evidence type="ECO:0000256" key="5">
    <source>
        <dbReference type="ARBA" id="ARBA00023136"/>
    </source>
</evidence>
<dbReference type="InterPro" id="IPR038766">
    <property type="entry name" value="Membrane_comp_ABC_pdt"/>
</dbReference>
<gene>
    <name evidence="8" type="ORF">A3B81_03755</name>
</gene>
<dbReference type="PANTHER" id="PTHR30287:SF1">
    <property type="entry name" value="INNER MEMBRANE PROTEIN"/>
    <property type="match status" value="1"/>
</dbReference>
<dbReference type="Pfam" id="PF02687">
    <property type="entry name" value="FtsX"/>
    <property type="match status" value="1"/>
</dbReference>
<feature type="transmembrane region" description="Helical" evidence="6">
    <location>
        <begin position="230"/>
        <end position="254"/>
    </location>
</feature>
<keyword evidence="2" id="KW-1003">Cell membrane</keyword>
<dbReference type="EMBL" id="MFTA01000098">
    <property type="protein sequence ID" value="OGI49930.1"/>
    <property type="molecule type" value="Genomic_DNA"/>
</dbReference>
<keyword evidence="5 6" id="KW-0472">Membrane</keyword>
<organism evidence="8 9">
    <name type="scientific">Candidatus Muproteobacteria bacterium RIFCSPHIGHO2_02_FULL_65_16</name>
    <dbReference type="NCBI Taxonomy" id="1817766"/>
    <lineage>
        <taxon>Bacteria</taxon>
        <taxon>Pseudomonadati</taxon>
        <taxon>Pseudomonadota</taxon>
        <taxon>Candidatus Muproteobacteria</taxon>
    </lineage>
</organism>
<name>A0A1F6TXU0_9PROT</name>
<evidence type="ECO:0000256" key="6">
    <source>
        <dbReference type="SAM" id="Phobius"/>
    </source>
</evidence>
<dbReference type="AlphaFoldDB" id="A0A1F6TXU0"/>
<dbReference type="Proteomes" id="UP000179362">
    <property type="component" value="Unassembled WGS sequence"/>
</dbReference>
<evidence type="ECO:0000313" key="9">
    <source>
        <dbReference type="Proteomes" id="UP000179362"/>
    </source>
</evidence>
<keyword evidence="4 6" id="KW-1133">Transmembrane helix</keyword>
<keyword evidence="3 6" id="KW-0812">Transmembrane</keyword>
<evidence type="ECO:0000256" key="3">
    <source>
        <dbReference type="ARBA" id="ARBA00022692"/>
    </source>
</evidence>
<feature type="transmembrane region" description="Helical" evidence="6">
    <location>
        <begin position="190"/>
        <end position="209"/>
    </location>
</feature>
<evidence type="ECO:0000256" key="1">
    <source>
        <dbReference type="ARBA" id="ARBA00004651"/>
    </source>
</evidence>
<feature type="transmembrane region" description="Helical" evidence="6">
    <location>
        <begin position="274"/>
        <end position="299"/>
    </location>
</feature>
<proteinExistence type="predicted"/>
<sequence>MRALFAARGLPAPVLYPAVRGRLVGINGRGIAPADFADERARRLVEYEFNLSWAARPPGHNRVVAGDWWRAGETRPMLSVEQGVATALGLKPGDTLTYRIAGEDLDAVVANLREVRWDSFQVNFYVLATPSLLQELPASYVTSFYLPAADTALLSEIVRRLPNVTLVDVEAVMAKVRGIMDQVTLAVEYVFSYTLLAGLIVLYAAIQATHDERLREGAILRVLGASRRQLLLGLAAEFVTLGLLAGLLAAAAAAAAGYVLGTRLFQLTYTASPWVWLAGLAAGALGVGLGGTVGAYLGLRRPPIQVLRGV</sequence>
<reference evidence="8 9" key="1">
    <citation type="journal article" date="2016" name="Nat. Commun.">
        <title>Thousands of microbial genomes shed light on interconnected biogeochemical processes in an aquifer system.</title>
        <authorList>
            <person name="Anantharaman K."/>
            <person name="Brown C.T."/>
            <person name="Hug L.A."/>
            <person name="Sharon I."/>
            <person name="Castelle C.J."/>
            <person name="Probst A.J."/>
            <person name="Thomas B.C."/>
            <person name="Singh A."/>
            <person name="Wilkins M.J."/>
            <person name="Karaoz U."/>
            <person name="Brodie E.L."/>
            <person name="Williams K.H."/>
            <person name="Hubbard S.S."/>
            <person name="Banfield J.F."/>
        </authorList>
    </citation>
    <scope>NUCLEOTIDE SEQUENCE [LARGE SCALE GENOMIC DNA]</scope>
</reference>
<comment type="subcellular location">
    <subcellularLocation>
        <location evidence="1">Cell membrane</location>
        <topology evidence="1">Multi-pass membrane protein</topology>
    </subcellularLocation>
</comment>
<evidence type="ECO:0000256" key="2">
    <source>
        <dbReference type="ARBA" id="ARBA00022475"/>
    </source>
</evidence>
<accession>A0A1F6TXU0</accession>
<dbReference type="PANTHER" id="PTHR30287">
    <property type="entry name" value="MEMBRANE COMPONENT OF PREDICTED ABC SUPERFAMILY METABOLITE UPTAKE TRANSPORTER"/>
    <property type="match status" value="1"/>
</dbReference>
<dbReference type="InterPro" id="IPR003838">
    <property type="entry name" value="ABC3_permease_C"/>
</dbReference>
<dbReference type="GO" id="GO:0005886">
    <property type="term" value="C:plasma membrane"/>
    <property type="evidence" value="ECO:0007669"/>
    <property type="project" value="UniProtKB-SubCell"/>
</dbReference>
<comment type="caution">
    <text evidence="8">The sequence shown here is derived from an EMBL/GenBank/DDBJ whole genome shotgun (WGS) entry which is preliminary data.</text>
</comment>
<evidence type="ECO:0000313" key="8">
    <source>
        <dbReference type="EMBL" id="OGI49930.1"/>
    </source>
</evidence>